<dbReference type="Pfam" id="PF17963">
    <property type="entry name" value="Big_9"/>
    <property type="match status" value="4"/>
</dbReference>
<comment type="subcellular location">
    <subcellularLocation>
        <location evidence="1">Secreted</location>
    </subcellularLocation>
</comment>
<dbReference type="InterPro" id="IPR001343">
    <property type="entry name" value="Hemolysn_Ca-bd"/>
</dbReference>
<dbReference type="InterPro" id="IPR018511">
    <property type="entry name" value="Hemolysin-typ_Ca-bd_CS"/>
</dbReference>
<name>A0A7Y9ZE68_9ACTN</name>
<protein>
    <submittedName>
        <fullName evidence="5">Ca2+-binding RTX toxin-like protein</fullName>
    </submittedName>
</protein>
<dbReference type="GO" id="GO:0005509">
    <property type="term" value="F:calcium ion binding"/>
    <property type="evidence" value="ECO:0007669"/>
    <property type="project" value="InterPro"/>
</dbReference>
<gene>
    <name evidence="5" type="ORF">BJ993_000300</name>
</gene>
<proteinExistence type="predicted"/>
<dbReference type="RefSeq" id="WP_179647484.1">
    <property type="nucleotide sequence ID" value="NZ_JACBZM010000001.1"/>
</dbReference>
<comment type="caution">
    <text evidence="5">The sequence shown here is derived from an EMBL/GenBank/DDBJ whole genome shotgun (WGS) entry which is preliminary data.</text>
</comment>
<dbReference type="PANTHER" id="PTHR38340">
    <property type="entry name" value="S-LAYER PROTEIN"/>
    <property type="match status" value="1"/>
</dbReference>
<evidence type="ECO:0000313" key="6">
    <source>
        <dbReference type="Proteomes" id="UP000562045"/>
    </source>
</evidence>
<keyword evidence="2" id="KW-0964">Secreted</keyword>
<evidence type="ECO:0000256" key="2">
    <source>
        <dbReference type="ARBA" id="ARBA00022525"/>
    </source>
</evidence>
<reference evidence="5 6" key="1">
    <citation type="submission" date="2020-07" db="EMBL/GenBank/DDBJ databases">
        <title>Sequencing the genomes of 1000 actinobacteria strains.</title>
        <authorList>
            <person name="Klenk H.-P."/>
        </authorList>
    </citation>
    <scope>NUCLEOTIDE SEQUENCE [LARGE SCALE GENOMIC DNA]</scope>
    <source>
        <strain evidence="5 6">DSM 15131</strain>
    </source>
</reference>
<evidence type="ECO:0000256" key="3">
    <source>
        <dbReference type="SAM" id="MobiDB-lite"/>
    </source>
</evidence>
<evidence type="ECO:0000313" key="5">
    <source>
        <dbReference type="EMBL" id="NYI43220.1"/>
    </source>
</evidence>
<dbReference type="PANTHER" id="PTHR38340:SF1">
    <property type="entry name" value="S-LAYER PROTEIN"/>
    <property type="match status" value="1"/>
</dbReference>
<dbReference type="SUPFAM" id="SSF51126">
    <property type="entry name" value="Pectin lyase-like"/>
    <property type="match status" value="1"/>
</dbReference>
<dbReference type="EMBL" id="JACBZM010000001">
    <property type="protein sequence ID" value="NYI43220.1"/>
    <property type="molecule type" value="Genomic_DNA"/>
</dbReference>
<dbReference type="SUPFAM" id="SSF51120">
    <property type="entry name" value="beta-Roll"/>
    <property type="match status" value="2"/>
</dbReference>
<dbReference type="InterPro" id="IPR006626">
    <property type="entry name" value="PbH1"/>
</dbReference>
<dbReference type="PROSITE" id="PS00330">
    <property type="entry name" value="HEMOLYSIN_CALCIUM"/>
    <property type="match status" value="4"/>
</dbReference>
<feature type="region of interest" description="Disordered" evidence="3">
    <location>
        <begin position="109"/>
        <end position="131"/>
    </location>
</feature>
<dbReference type="InterPro" id="IPR050557">
    <property type="entry name" value="RTX_toxin/Mannuronan_C5-epim"/>
</dbReference>
<feature type="domain" description="Cadherin-like" evidence="4">
    <location>
        <begin position="634"/>
        <end position="707"/>
    </location>
</feature>
<dbReference type="InterPro" id="IPR011050">
    <property type="entry name" value="Pectin_lyase_fold/virulence"/>
</dbReference>
<dbReference type="Pfam" id="PF17892">
    <property type="entry name" value="Cadherin_5"/>
    <property type="match status" value="1"/>
</dbReference>
<dbReference type="Pfam" id="PF00353">
    <property type="entry name" value="HemolysinCabind"/>
    <property type="match status" value="2"/>
</dbReference>
<dbReference type="NCBIfam" id="NF012211">
    <property type="entry name" value="tand_rpt_95"/>
    <property type="match status" value="5"/>
</dbReference>
<dbReference type="Gene3D" id="2.60.40.3440">
    <property type="match status" value="5"/>
</dbReference>
<dbReference type="PRINTS" id="PR00313">
    <property type="entry name" value="CABNDNGRPT"/>
</dbReference>
<organism evidence="5 6">
    <name type="scientific">Nocardioides aromaticivorans</name>
    <dbReference type="NCBI Taxonomy" id="200618"/>
    <lineage>
        <taxon>Bacteria</taxon>
        <taxon>Bacillati</taxon>
        <taxon>Actinomycetota</taxon>
        <taxon>Actinomycetes</taxon>
        <taxon>Propionibacteriales</taxon>
        <taxon>Nocardioidaceae</taxon>
        <taxon>Nocardioides</taxon>
    </lineage>
</organism>
<dbReference type="Gene3D" id="2.150.10.10">
    <property type="entry name" value="Serralysin-like metalloprotease, C-terminal"/>
    <property type="match status" value="2"/>
</dbReference>
<dbReference type="SMART" id="SM00710">
    <property type="entry name" value="PbH1"/>
    <property type="match status" value="8"/>
</dbReference>
<evidence type="ECO:0000259" key="4">
    <source>
        <dbReference type="Pfam" id="PF17892"/>
    </source>
</evidence>
<sequence>MNDAPKSWVLRITSWGGGAALVLASGAGSVPVPTVPVAALPCTISGTSGNDVLVGTPRADVICGLGGNDRISGRGGNDVLRGGPGNDVLDGGDGADRLYGGTGADRMSGGAGNDWLRGRAGNDTGSGGPGDDVVFGGAGADQLVGGSGTDKLIGGSEDDVLRDVDAATTVDRLECGLGSHDRAYANRADQLFSCESRTLTGNPPPAEHAPVAVDDVVSTLEDTVLTLPLTGPGSPAANDTDADGGVRTVVAVSGADGGTVAITGGEVRFTPDDDLCGDAAAGFDYTVEDPTGRRDTGHVTVDITCAPDEPVAVDDDVTVTEDVDAAVVDVLANDTDADGDDLAPEVVGQPAHGSAEVAGGEVTYTPDANYCNTPPGTDPDAFTYRLSPSGAPATVTVAVTCVDDAPHAVDDEYLLDEDDAATALTVLANDTDVDAGPVGIAATSQPANGAVAITGGGTGLTYAPAADYCNDPPGTTTDTFTYTLAPGGSTATVNVVVSCVEDAAVAHDDEVTVAEDAAPTTLDLLGNDEAGDGASPTVTAVSPPAHGTAVLSSGTVTYEPDANYCNESPDVDTFTYTISGGSSAAVAVHVTCVNDAPTAAEVTFDAASAAIGNTPLVVDDPSDGAPVVGGAHKTVTGDLLAAASDVETPGSVSIVADTLATDQGGSVTLEADGDLTYTPPAGCTGTPDTFTYELTDGDATGQADATIEFAGCVWYVDNDAAGDSGTATAPFDTLAQAVSASAAGQTLYVARGDGSTTGYDGGVALKADQQLVGTAADLEVDGYLLVAGDAGQRPALTRTGGDVVDLATGNLVTGVAIDPSGAGSGIAGSPGDGSVSVTDVRIVDTGTAGTQPAFELSGTSGTSTVTDLVVDNTDATGAGGGSTGIRLANAGTVTFNATGTTTVATRGAPAVDVTATPGAHLALDAVTSIDSATDGINLEGLQAGTFTADGGSITGAAGVAFDLDGGSGDVTWGGTIADGTGASVDVTGRTGGTVALGGSITDGADAGGGISLSGNTGGSTVLSGASKVLSTGTGAGVSMASSDGHALRLTGGGLVVTTTTGKGVDAVGSGTLVVSGAGNRITTGAARALGVVSTDIGAGGLTFERISSSGATNGIVLDTTGSAGSLTVTGTGGTCTPADTTGCTGGEIASTTGADSASTTPTGTGIVLHDTQAPSLTRMWVHDHSNYAVRGSSVRGLTIASSVVGGANGDNGAAPYDDSSILLTDLTGAASITGTVISGGFEDNLRVANAGGSLDRLTLDQVTFPAAGSRPANDALSVESASGASALKVTVTDSTFESAKGDLLQFSHGGSGTGDLVVTGSSFSDSHPALATGGGGVTLFQAGTAGTTTLNLSGNSFRDAAGTAVTVAKDAGGSVQQGTFANNTIGVSGVANSGSTGGSGLLLQTVGGGTSTWSVTGNQVRGYNNYGILVQAGGGASAQSGTFNTTITGNTIAEPGTVLTGFSRQGVHYNIGTVPGDTFLACAAVSGNTLAASGADSVPPTVDADIRLRQRQFTTIRLPGYGGAAGDDAAVQAFVSGNNGGAPTVVATGTSGSGGGGYTGGAACPTP</sequence>
<evidence type="ECO:0000256" key="1">
    <source>
        <dbReference type="ARBA" id="ARBA00004613"/>
    </source>
</evidence>
<accession>A0A7Y9ZE68</accession>
<dbReference type="InterPro" id="IPR011049">
    <property type="entry name" value="Serralysin-like_metalloprot_C"/>
</dbReference>
<dbReference type="Proteomes" id="UP000562045">
    <property type="component" value="Unassembled WGS sequence"/>
</dbReference>
<dbReference type="InterPro" id="IPR041690">
    <property type="entry name" value="Cadherin_5"/>
</dbReference>
<dbReference type="GO" id="GO:0005576">
    <property type="term" value="C:extracellular region"/>
    <property type="evidence" value="ECO:0007669"/>
    <property type="project" value="UniProtKB-SubCell"/>
</dbReference>